<gene>
    <name evidence="2" type="ORF">US94_C0031G0011</name>
</gene>
<dbReference type="STRING" id="1618336.US94_C0031G0011"/>
<dbReference type="Proteomes" id="UP000034498">
    <property type="component" value="Unassembled WGS sequence"/>
</dbReference>
<dbReference type="EMBL" id="LBUX01000031">
    <property type="protein sequence ID" value="KKQ73609.1"/>
    <property type="molecule type" value="Genomic_DNA"/>
</dbReference>
<dbReference type="PATRIC" id="fig|1618336.3.peg.480"/>
<accession>A0A0G0MIS1</accession>
<proteinExistence type="predicted"/>
<evidence type="ECO:0000259" key="1">
    <source>
        <dbReference type="Pfam" id="PF13529"/>
    </source>
</evidence>
<dbReference type="Pfam" id="PF13529">
    <property type="entry name" value="Peptidase_C39_2"/>
    <property type="match status" value="1"/>
</dbReference>
<reference evidence="2 3" key="1">
    <citation type="journal article" date="2015" name="Nature">
        <title>rRNA introns, odd ribosomes, and small enigmatic genomes across a large radiation of phyla.</title>
        <authorList>
            <person name="Brown C.T."/>
            <person name="Hug L.A."/>
            <person name="Thomas B.C."/>
            <person name="Sharon I."/>
            <person name="Castelle C.J."/>
            <person name="Singh A."/>
            <person name="Wilkins M.J."/>
            <person name="Williams K.H."/>
            <person name="Banfield J.F."/>
        </authorList>
    </citation>
    <scope>NUCLEOTIDE SEQUENCE [LARGE SCALE GENOMIC DNA]</scope>
</reference>
<comment type="caution">
    <text evidence="2">The sequence shown here is derived from an EMBL/GenBank/DDBJ whole genome shotgun (WGS) entry which is preliminary data.</text>
</comment>
<sequence length="252" mass="28543">MNKKFYILLIVFIAVLTGSYFINKKFSNDSFPVLNLSPSINISPTLSPSVSPTEVPLSQENAIPNSYLIKNFPFQSQAPFANWDETHDEACEEASVILVEFFKNGKTTISPQTMDDEILKMVSWEVKNWGTHKDLTVKETAQMAESFYGLRLEEKFNITIEDIKKEISENHPVILPTAGRLLGNPYFRQPGPIYHMVVAIGYSGNTIIVQDVGTRRGENYKYNENILFNAIHDWTGVPENINSGPKNMLVFE</sequence>
<evidence type="ECO:0000313" key="2">
    <source>
        <dbReference type="EMBL" id="KKQ73609.1"/>
    </source>
</evidence>
<dbReference type="AlphaFoldDB" id="A0A0G0MIS1"/>
<evidence type="ECO:0000313" key="3">
    <source>
        <dbReference type="Proteomes" id="UP000034498"/>
    </source>
</evidence>
<dbReference type="Gene3D" id="3.90.70.10">
    <property type="entry name" value="Cysteine proteinases"/>
    <property type="match status" value="1"/>
</dbReference>
<dbReference type="InterPro" id="IPR039564">
    <property type="entry name" value="Peptidase_C39-like"/>
</dbReference>
<feature type="domain" description="Peptidase C39-like" evidence="1">
    <location>
        <begin position="71"/>
        <end position="211"/>
    </location>
</feature>
<protein>
    <recommendedName>
        <fullName evidence="1">Peptidase C39-like domain-containing protein</fullName>
    </recommendedName>
</protein>
<organism evidence="2 3">
    <name type="scientific">Berkelbacteria bacterium GW2011_GWB1_38_5</name>
    <dbReference type="NCBI Taxonomy" id="1618336"/>
    <lineage>
        <taxon>Bacteria</taxon>
        <taxon>Candidatus Berkelbacteria</taxon>
    </lineage>
</organism>
<name>A0A0G0MIS1_9BACT</name>